<dbReference type="GO" id="GO:0008677">
    <property type="term" value="F:2-dehydropantoate 2-reductase activity"/>
    <property type="evidence" value="ECO:0007669"/>
    <property type="project" value="TreeGrafter"/>
</dbReference>
<dbReference type="FunCoup" id="G7E0L2">
    <property type="interactions" value="204"/>
</dbReference>
<evidence type="ECO:0000313" key="7">
    <source>
        <dbReference type="Proteomes" id="UP000009131"/>
    </source>
</evidence>
<keyword evidence="2" id="KW-0521">NADP</keyword>
<dbReference type="AlphaFoldDB" id="G7E0L2"/>
<dbReference type="InterPro" id="IPR013332">
    <property type="entry name" value="KPR_N"/>
</dbReference>
<evidence type="ECO:0000259" key="4">
    <source>
        <dbReference type="Pfam" id="PF02558"/>
    </source>
</evidence>
<dbReference type="Pfam" id="PF02558">
    <property type="entry name" value="ApbA"/>
    <property type="match status" value="2"/>
</dbReference>
<dbReference type="GO" id="GO:0050661">
    <property type="term" value="F:NADP binding"/>
    <property type="evidence" value="ECO:0007669"/>
    <property type="project" value="TreeGrafter"/>
</dbReference>
<dbReference type="Gene3D" id="3.40.50.720">
    <property type="entry name" value="NAD(P)-binding Rossmann-like Domain"/>
    <property type="match status" value="2"/>
</dbReference>
<dbReference type="PANTHER" id="PTHR43765:SF2">
    <property type="entry name" value="2-DEHYDROPANTOATE 2-REDUCTASE"/>
    <property type="match status" value="1"/>
</dbReference>
<dbReference type="Gene3D" id="1.10.1040.10">
    <property type="entry name" value="N-(1-d-carboxylethyl)-l-norvaline Dehydrogenase, domain 2"/>
    <property type="match status" value="1"/>
</dbReference>
<dbReference type="InterPro" id="IPR013752">
    <property type="entry name" value="KPA_reductase"/>
</dbReference>
<organism evidence="6 7">
    <name type="scientific">Mixia osmundae (strain CBS 9802 / IAM 14324 / JCM 22182 / KY 12970)</name>
    <dbReference type="NCBI Taxonomy" id="764103"/>
    <lineage>
        <taxon>Eukaryota</taxon>
        <taxon>Fungi</taxon>
        <taxon>Dikarya</taxon>
        <taxon>Basidiomycota</taxon>
        <taxon>Pucciniomycotina</taxon>
        <taxon>Mixiomycetes</taxon>
        <taxon>Mixiales</taxon>
        <taxon>Mixiaceae</taxon>
        <taxon>Mixia</taxon>
    </lineage>
</organism>
<dbReference type="STRING" id="764103.G7E0L2"/>
<gene>
    <name evidence="6" type="primary">Mo03038</name>
    <name evidence="6" type="ORF">E5Q_03038</name>
</gene>
<dbReference type="InterPro" id="IPR008927">
    <property type="entry name" value="6-PGluconate_DH-like_C_sf"/>
</dbReference>
<dbReference type="InterPro" id="IPR036291">
    <property type="entry name" value="NAD(P)-bd_dom_sf"/>
</dbReference>
<dbReference type="SUPFAM" id="SSF48179">
    <property type="entry name" value="6-phosphogluconate dehydrogenase C-terminal domain-like"/>
    <property type="match status" value="1"/>
</dbReference>
<keyword evidence="7" id="KW-1185">Reference proteome</keyword>
<proteinExistence type="inferred from homology"/>
<dbReference type="InterPro" id="IPR013328">
    <property type="entry name" value="6PGD_dom2"/>
</dbReference>
<keyword evidence="3" id="KW-0560">Oxidoreductase</keyword>
<dbReference type="Pfam" id="PF08546">
    <property type="entry name" value="ApbA_C"/>
    <property type="match status" value="1"/>
</dbReference>
<dbReference type="InterPro" id="IPR050838">
    <property type="entry name" value="Ketopantoate_reductase"/>
</dbReference>
<comment type="similarity">
    <text evidence="1">Belongs to the ketopantoate reductase family.</text>
</comment>
<feature type="domain" description="Ketopantoate reductase N-terminal" evidence="4">
    <location>
        <begin position="4"/>
        <end position="42"/>
    </location>
</feature>
<evidence type="ECO:0000256" key="1">
    <source>
        <dbReference type="ARBA" id="ARBA00007870"/>
    </source>
</evidence>
<dbReference type="RefSeq" id="XP_014570669.1">
    <property type="nucleotide sequence ID" value="XM_014715183.1"/>
</dbReference>
<name>G7E0L2_MIXOS</name>
<dbReference type="SUPFAM" id="SSF51735">
    <property type="entry name" value="NAD(P)-binding Rossmann-fold domains"/>
    <property type="match status" value="1"/>
</dbReference>
<comment type="caution">
    <text evidence="6">The sequence shown here is derived from an EMBL/GenBank/DDBJ whole genome shotgun (WGS) entry which is preliminary data.</text>
</comment>
<evidence type="ECO:0000259" key="5">
    <source>
        <dbReference type="Pfam" id="PF08546"/>
    </source>
</evidence>
<reference evidence="6 7" key="2">
    <citation type="journal article" date="2012" name="Open Biol.">
        <title>Characteristics of nucleosomes and linker DNA regions on the genome of the basidiomycete Mixia osmundae revealed by mono- and dinucleosome mapping.</title>
        <authorList>
            <person name="Nishida H."/>
            <person name="Kondo S."/>
            <person name="Matsumoto T."/>
            <person name="Suzuki Y."/>
            <person name="Yoshikawa H."/>
            <person name="Taylor T.D."/>
            <person name="Sugiyama J."/>
        </authorList>
    </citation>
    <scope>NUCLEOTIDE SEQUENCE [LARGE SCALE GENOMIC DNA]</scope>
    <source>
        <strain evidence="7">CBS 9802 / IAM 14324 / JCM 22182 / KY 12970</strain>
    </source>
</reference>
<evidence type="ECO:0000256" key="3">
    <source>
        <dbReference type="ARBA" id="ARBA00023002"/>
    </source>
</evidence>
<dbReference type="InParanoid" id="G7E0L2"/>
<protein>
    <recommendedName>
        <fullName evidence="8">2-dehydropantoate 2-reductase</fullName>
    </recommendedName>
</protein>
<dbReference type="PANTHER" id="PTHR43765">
    <property type="entry name" value="2-DEHYDROPANTOATE 2-REDUCTASE-RELATED"/>
    <property type="match status" value="1"/>
</dbReference>
<reference evidence="6 7" key="1">
    <citation type="journal article" date="2011" name="J. Gen. Appl. Microbiol.">
        <title>Draft genome sequencing of the enigmatic basidiomycete Mixia osmundae.</title>
        <authorList>
            <person name="Nishida H."/>
            <person name="Nagatsuka Y."/>
            <person name="Sugiyama J."/>
        </authorList>
    </citation>
    <scope>NUCLEOTIDE SEQUENCE [LARGE SCALE GENOMIC DNA]</scope>
    <source>
        <strain evidence="7">CBS 9802 / IAM 14324 / JCM 22182 / KY 12970</strain>
    </source>
</reference>
<dbReference type="eggNOG" id="ENOG502QPT5">
    <property type="taxonomic scope" value="Eukaryota"/>
</dbReference>
<feature type="domain" description="Ketopantoate reductase C-terminal" evidence="5">
    <location>
        <begin position="296"/>
        <end position="438"/>
    </location>
</feature>
<dbReference type="HOGENOM" id="CLU_031468_10_2_1"/>
<dbReference type="EMBL" id="BABT02000080">
    <property type="protein sequence ID" value="GAA96372.1"/>
    <property type="molecule type" value="Genomic_DNA"/>
</dbReference>
<evidence type="ECO:0000313" key="6">
    <source>
        <dbReference type="EMBL" id="GAA96372.1"/>
    </source>
</evidence>
<feature type="domain" description="Ketopantoate reductase N-terminal" evidence="4">
    <location>
        <begin position="134"/>
        <end position="228"/>
    </location>
</feature>
<sequence length="468" mass="51092">MLLHILGAGSVGSLIAANLRASNALHDIRLIVRTPLQVKELAAIKPSPSWSQADVPGRASTTAQVDEAAEDEPAEATIIVEQSGVTSDYAGLQIEYAGPSSESAARATQSSGSLGPAWTAQLNALRRTIRHTRDDWISSLIVTTKAQYTAEAIYPLRSRLSAYSTIVFLQNGMGILDEINTSLFPDPEDRPSYIVGTLTHGIWRKPSQGRAYRHIVWAAQGELQFGVLPSNPVREVMQVKVNNPALDPTIETAVVPDHLTVTEPDADSLEKTVKALLECQALQPRLNRLATSQMLQLQKLAVNCVINSLTAIFDVRNGRLPDSEQFDGLASDICDELSSVLAADFATRGDVAVEFQTMQEYDRARFPPLHRLAGPTLLANVQLIALQTRKNVSSTLADIRNVSETTEIDYMNGYIAKLGRRHGIPTPVNDMMVRLVKTQLDLRRVATARRQAKAARQASSRRSSSDSV</sequence>
<dbReference type="Proteomes" id="UP000009131">
    <property type="component" value="Unassembled WGS sequence"/>
</dbReference>
<dbReference type="OrthoDB" id="73846at2759"/>
<evidence type="ECO:0008006" key="8">
    <source>
        <dbReference type="Google" id="ProtNLM"/>
    </source>
</evidence>
<accession>G7E0L2</accession>
<evidence type="ECO:0000256" key="2">
    <source>
        <dbReference type="ARBA" id="ARBA00022857"/>
    </source>
</evidence>
<dbReference type="OMA" id="RKEPFQV"/>
<dbReference type="GO" id="GO:0005739">
    <property type="term" value="C:mitochondrion"/>
    <property type="evidence" value="ECO:0007669"/>
    <property type="project" value="TreeGrafter"/>
</dbReference>